<evidence type="ECO:0000256" key="4">
    <source>
        <dbReference type="ARBA" id="ARBA00022688"/>
    </source>
</evidence>
<dbReference type="Gene3D" id="3.40.50.150">
    <property type="entry name" value="Vaccinia Virus protein VP39"/>
    <property type="match status" value="1"/>
</dbReference>
<dbReference type="PROSITE" id="PS01183">
    <property type="entry name" value="UBIE_1"/>
    <property type="match status" value="1"/>
</dbReference>
<evidence type="ECO:0000256" key="3">
    <source>
        <dbReference type="ARBA" id="ARBA00022679"/>
    </source>
</evidence>
<comment type="catalytic activity">
    <reaction evidence="6">
        <text>a 2-methoxy-6-(all-trans-polyprenyl)benzene-1,4-diol + S-adenosyl-L-methionine = a 5-methoxy-2-methyl-3-(all-trans-polyprenyl)benzene-1,4-diol + S-adenosyl-L-homocysteine + H(+)</text>
        <dbReference type="Rhea" id="RHEA:28286"/>
        <dbReference type="Rhea" id="RHEA-COMP:10858"/>
        <dbReference type="Rhea" id="RHEA-COMP:10859"/>
        <dbReference type="ChEBI" id="CHEBI:15378"/>
        <dbReference type="ChEBI" id="CHEBI:57856"/>
        <dbReference type="ChEBI" id="CHEBI:59789"/>
        <dbReference type="ChEBI" id="CHEBI:84166"/>
        <dbReference type="ChEBI" id="CHEBI:84167"/>
        <dbReference type="EC" id="2.1.1.201"/>
    </reaction>
</comment>
<sequence>MTDHIAQPPSDTPLDPELTEKVSFGFTDVTPDEKVSKVKGVFRSVASKYDLMNDLMSAGVHRVWKTFTMDRINPQPGEVFLDVAGGTGDLSLAFLKRADQKATRYGQHHLKTQAIVCDINDSMMASGRERKEVLQARGELDWVCGDAMALPFKDRSVDALAIAFGIRNVADMDQAFREFRRVLKPGGRYACLEFSHMTAGVLQSAYDAYSFNVIPKLGDLIAGDAPSYQYLVESIRRFPKQDEVLRRIEAAGFKRVDCTNFSGGIAALHFGWAV</sequence>
<dbReference type="PANTHER" id="PTHR43591:SF24">
    <property type="entry name" value="2-METHOXY-6-POLYPRENYL-1,4-BENZOQUINOL METHYLASE, MITOCHONDRIAL"/>
    <property type="match status" value="1"/>
</dbReference>
<dbReference type="SUPFAM" id="SSF53335">
    <property type="entry name" value="S-adenosyl-L-methionine-dependent methyltransferases"/>
    <property type="match status" value="1"/>
</dbReference>
<comment type="pathway">
    <text evidence="6">Cofactor biosynthesis; ubiquinone biosynthesis.</text>
</comment>
<dbReference type="EC" id="2.1.1.163" evidence="6"/>
<protein>
    <recommendedName>
        <fullName evidence="6">Ubiquinone/menaquinone biosynthesis C-methyltransferase UbiE</fullName>
        <ecNumber evidence="6">2.1.1.163</ecNumber>
        <ecNumber evidence="6">2.1.1.201</ecNumber>
    </recommendedName>
    <alternativeName>
        <fullName evidence="6">2-methoxy-6-polyprenyl-1,4-benzoquinol methylase</fullName>
    </alternativeName>
    <alternativeName>
        <fullName evidence="6">Demethylmenaquinone methyltransferase</fullName>
    </alternativeName>
</protein>
<dbReference type="Proteomes" id="UP001596303">
    <property type="component" value="Unassembled WGS sequence"/>
</dbReference>
<dbReference type="EMBL" id="JBHSSW010000012">
    <property type="protein sequence ID" value="MFC6198538.1"/>
    <property type="molecule type" value="Genomic_DNA"/>
</dbReference>
<dbReference type="GO" id="GO:0008168">
    <property type="term" value="F:methyltransferase activity"/>
    <property type="evidence" value="ECO:0007669"/>
    <property type="project" value="UniProtKB-KW"/>
</dbReference>
<keyword evidence="3 6" id="KW-0808">Transferase</keyword>
<organism evidence="7 8">
    <name type="scientific">Ponticaulis profundi</name>
    <dbReference type="NCBI Taxonomy" id="2665222"/>
    <lineage>
        <taxon>Bacteria</taxon>
        <taxon>Pseudomonadati</taxon>
        <taxon>Pseudomonadota</taxon>
        <taxon>Alphaproteobacteria</taxon>
        <taxon>Hyphomonadales</taxon>
        <taxon>Hyphomonadaceae</taxon>
        <taxon>Ponticaulis</taxon>
    </lineage>
</organism>
<evidence type="ECO:0000256" key="2">
    <source>
        <dbReference type="ARBA" id="ARBA00022603"/>
    </source>
</evidence>
<evidence type="ECO:0000313" key="8">
    <source>
        <dbReference type="Proteomes" id="UP001596303"/>
    </source>
</evidence>
<accession>A0ABW1SAG0</accession>
<feature type="binding site" evidence="6">
    <location>
        <position position="87"/>
    </location>
    <ligand>
        <name>S-adenosyl-L-methionine</name>
        <dbReference type="ChEBI" id="CHEBI:59789"/>
    </ligand>
</feature>
<dbReference type="InterPro" id="IPR004033">
    <property type="entry name" value="UbiE/COQ5_MeTrFase"/>
</dbReference>
<comment type="function">
    <text evidence="6">Methyltransferase required for the conversion of demethylmenaquinol (DMKH2) to menaquinol (MKH2) and the conversion of 2-polyprenyl-6-methoxy-1,4-benzoquinol (DDMQH2) to 2-polyprenyl-3-methyl-6-methoxy-1,4-benzoquinol (DMQH2).</text>
</comment>
<dbReference type="EC" id="2.1.1.201" evidence="6"/>
<dbReference type="RefSeq" id="WP_377378833.1">
    <property type="nucleotide sequence ID" value="NZ_JBHSSW010000012.1"/>
</dbReference>
<evidence type="ECO:0000256" key="6">
    <source>
        <dbReference type="HAMAP-Rule" id="MF_01813"/>
    </source>
</evidence>
<feature type="binding site" evidence="6">
    <location>
        <begin position="146"/>
        <end position="147"/>
    </location>
    <ligand>
        <name>S-adenosyl-L-methionine</name>
        <dbReference type="ChEBI" id="CHEBI:59789"/>
    </ligand>
</feature>
<dbReference type="CDD" id="cd02440">
    <property type="entry name" value="AdoMet_MTases"/>
    <property type="match status" value="1"/>
</dbReference>
<keyword evidence="1 6" id="KW-0474">Menaquinone biosynthesis</keyword>
<dbReference type="InterPro" id="IPR023576">
    <property type="entry name" value="UbiE/COQ5_MeTrFase_CS"/>
</dbReference>
<reference evidence="8" key="1">
    <citation type="journal article" date="2019" name="Int. J. Syst. Evol. Microbiol.">
        <title>The Global Catalogue of Microorganisms (GCM) 10K type strain sequencing project: providing services to taxonomists for standard genome sequencing and annotation.</title>
        <authorList>
            <consortium name="The Broad Institute Genomics Platform"/>
            <consortium name="The Broad Institute Genome Sequencing Center for Infectious Disease"/>
            <person name="Wu L."/>
            <person name="Ma J."/>
        </authorList>
    </citation>
    <scope>NUCLEOTIDE SEQUENCE [LARGE SCALE GENOMIC DNA]</scope>
    <source>
        <strain evidence="8">CGMCC-1.15741</strain>
    </source>
</reference>
<keyword evidence="4 6" id="KW-0831">Ubiquinone biosynthesis</keyword>
<keyword evidence="2 6" id="KW-0489">Methyltransferase</keyword>
<dbReference type="NCBIfam" id="TIGR01934">
    <property type="entry name" value="MenG_MenH_UbiE"/>
    <property type="match status" value="1"/>
</dbReference>
<name>A0ABW1SAG0_9PROT</name>
<dbReference type="HAMAP" id="MF_01813">
    <property type="entry name" value="MenG_UbiE_methyltr"/>
    <property type="match status" value="1"/>
</dbReference>
<dbReference type="GO" id="GO:0032259">
    <property type="term" value="P:methylation"/>
    <property type="evidence" value="ECO:0007669"/>
    <property type="project" value="UniProtKB-KW"/>
</dbReference>
<keyword evidence="5 6" id="KW-0949">S-adenosyl-L-methionine</keyword>
<keyword evidence="8" id="KW-1185">Reference proteome</keyword>
<evidence type="ECO:0000256" key="1">
    <source>
        <dbReference type="ARBA" id="ARBA00022428"/>
    </source>
</evidence>
<dbReference type="InterPro" id="IPR029063">
    <property type="entry name" value="SAM-dependent_MTases_sf"/>
</dbReference>
<dbReference type="Pfam" id="PF01209">
    <property type="entry name" value="Ubie_methyltran"/>
    <property type="match status" value="1"/>
</dbReference>
<dbReference type="PROSITE" id="PS51608">
    <property type="entry name" value="SAM_MT_UBIE"/>
    <property type="match status" value="1"/>
</dbReference>
<dbReference type="PANTHER" id="PTHR43591">
    <property type="entry name" value="METHYLTRANSFERASE"/>
    <property type="match status" value="1"/>
</dbReference>
<proteinExistence type="inferred from homology"/>
<feature type="binding site" evidence="6">
    <location>
        <position position="118"/>
    </location>
    <ligand>
        <name>S-adenosyl-L-methionine</name>
        <dbReference type="ChEBI" id="CHEBI:59789"/>
    </ligand>
</feature>
<comment type="catalytic activity">
    <reaction evidence="6">
        <text>a 2-demethylmenaquinol + S-adenosyl-L-methionine = a menaquinol + S-adenosyl-L-homocysteine + H(+)</text>
        <dbReference type="Rhea" id="RHEA:42640"/>
        <dbReference type="Rhea" id="RHEA-COMP:9539"/>
        <dbReference type="Rhea" id="RHEA-COMP:9563"/>
        <dbReference type="ChEBI" id="CHEBI:15378"/>
        <dbReference type="ChEBI" id="CHEBI:18151"/>
        <dbReference type="ChEBI" id="CHEBI:55437"/>
        <dbReference type="ChEBI" id="CHEBI:57856"/>
        <dbReference type="ChEBI" id="CHEBI:59789"/>
        <dbReference type="EC" id="2.1.1.163"/>
    </reaction>
</comment>
<comment type="caution">
    <text evidence="6">Lacks conserved residue(s) required for the propagation of feature annotation.</text>
</comment>
<comment type="pathway">
    <text evidence="6">Quinol/quinone metabolism; menaquinone biosynthesis; menaquinol from 1,4-dihydroxy-2-naphthoate: step 2/2.</text>
</comment>
<comment type="similarity">
    <text evidence="6">Belongs to the class I-like SAM-binding methyltransferase superfamily. MenG/UbiE family.</text>
</comment>
<evidence type="ECO:0000256" key="5">
    <source>
        <dbReference type="ARBA" id="ARBA00022691"/>
    </source>
</evidence>
<gene>
    <name evidence="6" type="primary">ubiE</name>
    <name evidence="7" type="ORF">ACFQDM_10620</name>
</gene>
<evidence type="ECO:0000313" key="7">
    <source>
        <dbReference type="EMBL" id="MFC6198538.1"/>
    </source>
</evidence>
<comment type="caution">
    <text evidence="7">The sequence shown here is derived from an EMBL/GenBank/DDBJ whole genome shotgun (WGS) entry which is preliminary data.</text>
</comment>